<evidence type="ECO:0000313" key="3">
    <source>
        <dbReference type="EMBL" id="CAD8720341.1"/>
    </source>
</evidence>
<dbReference type="InterPro" id="IPR058255">
    <property type="entry name" value="zf-CHCC_ins"/>
</dbReference>
<reference evidence="3" key="1">
    <citation type="submission" date="2021-01" db="EMBL/GenBank/DDBJ databases">
        <authorList>
            <person name="Corre E."/>
            <person name="Pelletier E."/>
            <person name="Niang G."/>
            <person name="Scheremetjew M."/>
            <person name="Finn R."/>
            <person name="Kale V."/>
            <person name="Holt S."/>
            <person name="Cochrane G."/>
            <person name="Meng A."/>
            <person name="Brown T."/>
            <person name="Cohen L."/>
        </authorList>
    </citation>
    <scope>NUCLEOTIDE SEQUENCE</scope>
    <source>
        <strain evidence="3">SL-175</strain>
    </source>
</reference>
<feature type="domain" description="Putative CHCC zinc finger" evidence="1">
    <location>
        <begin position="134"/>
        <end position="162"/>
    </location>
</feature>
<feature type="domain" description="Putative CHCC zinc finger" evidence="2">
    <location>
        <begin position="604"/>
        <end position="641"/>
    </location>
</feature>
<accession>A0A7S0XFZ9</accession>
<sequence length="1290" mass="141213">MQQLLHLQAIWHSSSRVGEALPICCPIHPSTARQIMKPTNFPLESAWSKFCTKPCGEKLDWCRHPCRLSCHAPDHLAHTPPDVCPELLQRPCEDHRDVQLSCGELRASMRENLSRLDPKTALAAFKCEQTVDQRRPECDHVVQVSCHVHKEIVKGFRALPACVEKVGDFHHPVCNHVFPTPECAQRCAWEANPPRCARDVSHEKPCGHRQQMKCWQAADERTDPTTCMKAVNMPRPRCTHTLSIRCAAKVELSDRWASNSGMAAARAESHDPSSVTVEHGTVYGPSEETLAAGSCGPMLQCNVHVRYRMECGHVVADIPCHQAFDWAAGVGSAGKCEAMVAFQSPLCGHMVEMECWARHSPRWDSFVSPVVSYGNGDGDGGHLVPEAALTGIEAFPGDLAKALRGSCTEGSVEVERSSCGHRTRLPCTALGAIIDGKRALPKCKTEVARRSECGHDAVVDCHRQAEMPPPPCRSAVMDSFCYPCGKHTVQPGTCRRLTELRAQLKPICQTLVVCNRYRCGHVESVPCHLETSAAGACPGHHIRPNLTSPARVSAGVEYCDAAPDVPPCDHPVLFEHTCGHTVSDVPCGQAFSWAVDEPQCREAVDMESPLCGHSLRPSCNVAAKIRAWLPWGDDPPERELVTEEFEGRGGDDRAIVCPVFRHDAAHPAPDPKGVPLDALMCGSACVIVPACGHQRKVPCARAFAEIRDGACKELIDIMCDSCGSNSVFVCSVLTDRQARGVPPRCTNLVAKLCTGCGVNRTKVECDKMDVRCNKEATATLQCGHRAVWLCGQEDDPRQPGAPPCIACVLPKWDNALKDERLRLPPVAQMLQRMRDTVPKGFDVIRTIEHASKLSLEPLGFAVKTILQTYRDCLRGACDNQTQEVPACVPPSLVDLENYDVVFSVLPSKTATALADDGSNLPAAFTLGTTPFGHGCILRLLTPLNLRKCFTESSVKDPGAAFHVVAGLAFRHNPLKGVPPFRTPGVKCSPKAKKEANKTALRQQACGYDCVIPAGHNVHQCIYWVPGSAVLLAAMELRMTKRCEICIDDKLPAEGCECTAGHFVCWDCFDQNVRAAKEVEATRRTVDVEGNLCCPADGCNSVYHMHHIAGQVGAAEQQAIFDSLVELRNRARLDQVLPAELEAQSKRLKAEFLRIQAIRDLDERAAATLRIEIVDEILTLRCPRQACRTAFYDFEGCFALTCGKCKAGFCAWCLQDCGGDAHGHVAKCPEGNDRGFFGGSIEVFHEHHRVRRGRHVRERLMREPAAVRKAALGLLAPDLKLGDGKRIDVEL</sequence>
<dbReference type="EMBL" id="HBFC01032938">
    <property type="protein sequence ID" value="CAD8720341.1"/>
    <property type="molecule type" value="Transcribed_RNA"/>
</dbReference>
<gene>
    <name evidence="3" type="ORF">MANT1106_LOCUS19553</name>
</gene>
<dbReference type="InterPro" id="IPR058254">
    <property type="entry name" value="zf-CHCC_shd"/>
</dbReference>
<dbReference type="SUPFAM" id="SSF57850">
    <property type="entry name" value="RING/U-box"/>
    <property type="match status" value="1"/>
</dbReference>
<proteinExistence type="predicted"/>
<evidence type="ECO:0000259" key="2">
    <source>
        <dbReference type="Pfam" id="PF26601"/>
    </source>
</evidence>
<evidence type="ECO:0000259" key="1">
    <source>
        <dbReference type="Pfam" id="PF26600"/>
    </source>
</evidence>
<dbReference type="Pfam" id="PF26600">
    <property type="entry name" value="zf-CHCC_shd"/>
    <property type="match status" value="1"/>
</dbReference>
<organism evidence="3">
    <name type="scientific">Mantoniella antarctica</name>
    <dbReference type="NCBI Taxonomy" id="81844"/>
    <lineage>
        <taxon>Eukaryota</taxon>
        <taxon>Viridiplantae</taxon>
        <taxon>Chlorophyta</taxon>
        <taxon>Mamiellophyceae</taxon>
        <taxon>Mamiellales</taxon>
        <taxon>Mamiellaceae</taxon>
        <taxon>Mantoniella</taxon>
    </lineage>
</organism>
<protein>
    <submittedName>
        <fullName evidence="3">Uncharacterized protein</fullName>
    </submittedName>
</protein>
<name>A0A7S0XFZ9_9CHLO</name>
<dbReference type="Pfam" id="PF26601">
    <property type="entry name" value="zf-CHCC_ins"/>
    <property type="match status" value="1"/>
</dbReference>